<sequence>MWQGLLHAVALKNDDDTVWLIHLAFAQVLHNASCFHRRIIDPLNMYPQKLLLLAKSPDTEDCAERRRVARELLDTEPKALEINARKVKALFPVDLLAAASQGLLVGPLRVCIRGVARVWQADTRESERINKQLKLTAERCPTASFELQSSRACIKHFLGEAGHTGSSTQRRKWSTYRPTAVSMLRTCLTAWHDRLDIQEDVTRWQAPPDDKDIDLRQINSIMRSLYPSTIPAVHRTWAACYNMLLNRALAERESKWLPHHVPVICFVQRAPGVTKSTFSYYCTCEKVRSSHRLVQCQLTGNGSNDNIWIRVHRPLFFQNAIDVIASHWRNVVGPPAGLVQICIVKVRRPTDFLCDLSLVGASGESMPEPVTLLRPPSKKMQQNLHGADADHRQNDQRDPDESQSQEHGNDGDSDGDSDGAAHDHEPEPGAGTCGDSDIMEGLHLLMEAADALPDADDDDDGDVTTEIGAACAALNKAVDETCRAAFVSDEIEHQEDVLRAEYREELLEDDLLCADQEKALDAVRTGVCPMLAPHVAAAFPTADMDVDAREQAVEAVLNQATVMGNSQDYLHATDLDDSGKGSRSGAGESDRLASALSEWLSSVQPGLASLDYYTSSQGKQPGENADSGVSLVALPETETHNDDCPASSSSRAVLTGPSQFVFVQWTEPGVKGRIADYDETTNRVKCIVPVGAKRLPIDFTARGASILIPATCVRVLRERRVKSQLHDYQPNQVPAVLLRLMDMLRAGQSKLMDGINMTMGDSVPSCFVCARLDLDLPGGNPSDTEDMSGDVDRQRNPCTLCPVCMLCSHSRCCDKIFAEFQSRVDHSLASWPYPSTCKAADNLPQILHDMSTRGAWTLDPCESTWNHVLCTTL</sequence>
<comment type="caution">
    <text evidence="2">The sequence shown here is derived from an EMBL/GenBank/DDBJ whole genome shotgun (WGS) entry which is preliminary data.</text>
</comment>
<feature type="compositionally biased region" description="Basic and acidic residues" evidence="1">
    <location>
        <begin position="387"/>
        <end position="400"/>
    </location>
</feature>
<dbReference type="AlphaFoldDB" id="A0A812S4C2"/>
<accession>A0A812S4C2</accession>
<organism evidence="2 3">
    <name type="scientific">Symbiodinium natans</name>
    <dbReference type="NCBI Taxonomy" id="878477"/>
    <lineage>
        <taxon>Eukaryota</taxon>
        <taxon>Sar</taxon>
        <taxon>Alveolata</taxon>
        <taxon>Dinophyceae</taxon>
        <taxon>Suessiales</taxon>
        <taxon>Symbiodiniaceae</taxon>
        <taxon>Symbiodinium</taxon>
    </lineage>
</organism>
<protein>
    <submittedName>
        <fullName evidence="2">Uncharacterized protein</fullName>
    </submittedName>
</protein>
<dbReference type="OrthoDB" id="425640at2759"/>
<evidence type="ECO:0000313" key="2">
    <source>
        <dbReference type="EMBL" id="CAE7464424.1"/>
    </source>
</evidence>
<dbReference type="EMBL" id="CAJNDS010002412">
    <property type="protein sequence ID" value="CAE7464424.1"/>
    <property type="molecule type" value="Genomic_DNA"/>
</dbReference>
<reference evidence="2" key="1">
    <citation type="submission" date="2021-02" db="EMBL/GenBank/DDBJ databases">
        <authorList>
            <person name="Dougan E. K."/>
            <person name="Rhodes N."/>
            <person name="Thang M."/>
            <person name="Chan C."/>
        </authorList>
    </citation>
    <scope>NUCLEOTIDE SEQUENCE</scope>
</reference>
<name>A0A812S4C2_9DINO</name>
<gene>
    <name evidence="2" type="ORF">SNAT2548_LOCUS25923</name>
</gene>
<keyword evidence="3" id="KW-1185">Reference proteome</keyword>
<proteinExistence type="predicted"/>
<evidence type="ECO:0000256" key="1">
    <source>
        <dbReference type="SAM" id="MobiDB-lite"/>
    </source>
</evidence>
<evidence type="ECO:0000313" key="3">
    <source>
        <dbReference type="Proteomes" id="UP000604046"/>
    </source>
</evidence>
<feature type="region of interest" description="Disordered" evidence="1">
    <location>
        <begin position="364"/>
        <end position="437"/>
    </location>
</feature>
<dbReference type="Proteomes" id="UP000604046">
    <property type="component" value="Unassembled WGS sequence"/>
</dbReference>